<dbReference type="PANTHER" id="PTHR36179:SF2">
    <property type="entry name" value="LUD DOMAIN-CONTAINING PROTEIN"/>
    <property type="match status" value="1"/>
</dbReference>
<feature type="domain" description="LUD" evidence="1">
    <location>
        <begin position="88"/>
        <end position="234"/>
    </location>
</feature>
<keyword evidence="3" id="KW-1185">Reference proteome</keyword>
<reference evidence="2" key="1">
    <citation type="journal article" date="2020" name="Fungal Divers.">
        <title>Resolving the Mortierellaceae phylogeny through synthesis of multi-gene phylogenetics and phylogenomics.</title>
        <authorList>
            <person name="Vandepol N."/>
            <person name="Liber J."/>
            <person name="Desiro A."/>
            <person name="Na H."/>
            <person name="Kennedy M."/>
            <person name="Barry K."/>
            <person name="Grigoriev I.V."/>
            <person name="Miller A.N."/>
            <person name="O'Donnell K."/>
            <person name="Stajich J.E."/>
            <person name="Bonito G."/>
        </authorList>
    </citation>
    <scope>NUCLEOTIDE SEQUENCE</scope>
    <source>
        <strain evidence="2">NRRL 28262</strain>
    </source>
</reference>
<accession>A0AAD4HB83</accession>
<dbReference type="InterPro" id="IPR003741">
    <property type="entry name" value="LUD_dom"/>
</dbReference>
<proteinExistence type="predicted"/>
<dbReference type="AlphaFoldDB" id="A0AAD4HB83"/>
<evidence type="ECO:0000259" key="1">
    <source>
        <dbReference type="Pfam" id="PF02589"/>
    </source>
</evidence>
<dbReference type="SUPFAM" id="SSF100950">
    <property type="entry name" value="NagB/RpiA/CoA transferase-like"/>
    <property type="match status" value="1"/>
</dbReference>
<evidence type="ECO:0000313" key="3">
    <source>
        <dbReference type="Proteomes" id="UP001194580"/>
    </source>
</evidence>
<name>A0AAD4HB83_9FUNG</name>
<dbReference type="PANTHER" id="PTHR36179">
    <property type="entry name" value="LUD_DOM DOMAIN-CONTAINING PROTEIN"/>
    <property type="match status" value="1"/>
</dbReference>
<dbReference type="Pfam" id="PF02589">
    <property type="entry name" value="LUD_dom"/>
    <property type="match status" value="1"/>
</dbReference>
<gene>
    <name evidence="2" type="ORF">BGZ95_001461</name>
</gene>
<sequence length="280" mass="30798">MSIRSLLRQNTTITSVRAFNIRPSTSILTRRVILPTMPANLSTSAPVAVERPQSTFEEVTWKAFLTHEPELNALADSKYRHLASDETVEKTKKALEARGFKVHVVANKDEAFQKVVSLIPAGSSINTAHSTTLEETGITNFLMSPSHPWNNIRGAIIAEKDPIKQGDLRRTLGTTVDYFLTSMTAITESGEIAHGDQTGTKVGGVSFGAGNVIVVAGTNKIVKDEAEAWKRTTEFCLPFVSAYSRRAFKIKEAFMTNYELLRATQNGRIQVVLVKEALGF</sequence>
<evidence type="ECO:0000313" key="2">
    <source>
        <dbReference type="EMBL" id="KAG0281607.1"/>
    </source>
</evidence>
<comment type="caution">
    <text evidence="2">The sequence shown here is derived from an EMBL/GenBank/DDBJ whole genome shotgun (WGS) entry which is preliminary data.</text>
</comment>
<dbReference type="InterPro" id="IPR037171">
    <property type="entry name" value="NagB/RpiA_transferase-like"/>
</dbReference>
<protein>
    <recommendedName>
        <fullName evidence="1">LUD domain-containing protein</fullName>
    </recommendedName>
</protein>
<organism evidence="2 3">
    <name type="scientific">Linnemannia exigua</name>
    <dbReference type="NCBI Taxonomy" id="604196"/>
    <lineage>
        <taxon>Eukaryota</taxon>
        <taxon>Fungi</taxon>
        <taxon>Fungi incertae sedis</taxon>
        <taxon>Mucoromycota</taxon>
        <taxon>Mortierellomycotina</taxon>
        <taxon>Mortierellomycetes</taxon>
        <taxon>Mortierellales</taxon>
        <taxon>Mortierellaceae</taxon>
        <taxon>Linnemannia</taxon>
    </lineage>
</organism>
<dbReference type="EMBL" id="JAAAIL010000013">
    <property type="protein sequence ID" value="KAG0281607.1"/>
    <property type="molecule type" value="Genomic_DNA"/>
</dbReference>
<dbReference type="Proteomes" id="UP001194580">
    <property type="component" value="Unassembled WGS sequence"/>
</dbReference>